<accession>N4WQV0</accession>
<evidence type="ECO:0000313" key="1">
    <source>
        <dbReference type="EMBL" id="ENH96830.1"/>
    </source>
</evidence>
<evidence type="ECO:0008006" key="3">
    <source>
        <dbReference type="Google" id="ProtNLM"/>
    </source>
</evidence>
<dbReference type="InterPro" id="IPR036493">
    <property type="entry name" value="YunC_sf"/>
</dbReference>
<sequence length="102" mass="11314">MIDVKPIEVEGYTFIAISAQLPETNLLVIQNHIGYVMCGALDIDLLNEKLKDRPIIAGRAVGVRTIDELLEGTLDKVTIHSQKYNWTPGMPIKQALLTIANE</sequence>
<dbReference type="Proteomes" id="UP000012283">
    <property type="component" value="Unassembled WGS sequence"/>
</dbReference>
<dbReference type="InterPro" id="IPR014931">
    <property type="entry name" value="DUF1805"/>
</dbReference>
<dbReference type="RefSeq" id="WP_003468655.1">
    <property type="nucleotide sequence ID" value="NZ_APML01000030.1"/>
</dbReference>
<dbReference type="Pfam" id="PF08827">
    <property type="entry name" value="DUF1805"/>
    <property type="match status" value="1"/>
</dbReference>
<organism evidence="1 2">
    <name type="scientific">Gracilibacillus halophilus YIM-C55.5</name>
    <dbReference type="NCBI Taxonomy" id="1308866"/>
    <lineage>
        <taxon>Bacteria</taxon>
        <taxon>Bacillati</taxon>
        <taxon>Bacillota</taxon>
        <taxon>Bacilli</taxon>
        <taxon>Bacillales</taxon>
        <taxon>Bacillaceae</taxon>
        <taxon>Gracilibacillus</taxon>
    </lineage>
</organism>
<gene>
    <name evidence="1" type="ORF">J416_09034</name>
</gene>
<dbReference type="OrthoDB" id="2641826at2"/>
<dbReference type="Gene3D" id="3.30.1980.10">
    <property type="entry name" value="Hypothetical protein YunC"/>
    <property type="match status" value="1"/>
</dbReference>
<protein>
    <recommendedName>
        <fullName evidence="3">DUF1805 domain-containing protein</fullName>
    </recommendedName>
</protein>
<dbReference type="AlphaFoldDB" id="N4WQV0"/>
<dbReference type="eggNOG" id="COG3377">
    <property type="taxonomic scope" value="Bacteria"/>
</dbReference>
<dbReference type="SUPFAM" id="SSF102891">
    <property type="entry name" value="Hypothetical protein Ta1206"/>
    <property type="match status" value="1"/>
</dbReference>
<proteinExistence type="predicted"/>
<dbReference type="STRING" id="1308866.J416_09034"/>
<keyword evidence="2" id="KW-1185">Reference proteome</keyword>
<evidence type="ECO:0000313" key="2">
    <source>
        <dbReference type="Proteomes" id="UP000012283"/>
    </source>
</evidence>
<reference evidence="1 2" key="1">
    <citation type="submission" date="2013-03" db="EMBL/GenBank/DDBJ databases">
        <title>Draft genome sequence of Gracibacillus halophilus YIM-C55.5, a moderately halophilic and thermophilic organism from the Xiaochaidamu salt lake.</title>
        <authorList>
            <person name="Sugumar T."/>
            <person name="Polireddy D.R."/>
            <person name="Antony A."/>
            <person name="Madhava Y.R."/>
            <person name="Sivakumar N."/>
        </authorList>
    </citation>
    <scope>NUCLEOTIDE SEQUENCE [LARGE SCALE GENOMIC DNA]</scope>
    <source>
        <strain evidence="1 2">YIM-C55.5</strain>
    </source>
</reference>
<name>N4WQV0_9BACI</name>
<comment type="caution">
    <text evidence="1">The sequence shown here is derived from an EMBL/GenBank/DDBJ whole genome shotgun (WGS) entry which is preliminary data.</text>
</comment>
<dbReference type="EMBL" id="APML01000030">
    <property type="protein sequence ID" value="ENH96830.1"/>
    <property type="molecule type" value="Genomic_DNA"/>
</dbReference>
<dbReference type="PATRIC" id="fig|1308866.3.peg.1826"/>